<dbReference type="Proteomes" id="UP000249417">
    <property type="component" value="Unassembled WGS sequence"/>
</dbReference>
<reference evidence="9 10" key="1">
    <citation type="submission" date="2017-08" db="EMBL/GenBank/DDBJ databases">
        <title>Infants hospitalized years apart are colonized by the same room-sourced microbial strains.</title>
        <authorList>
            <person name="Brooks B."/>
            <person name="Olm M.R."/>
            <person name="Firek B.A."/>
            <person name="Baker R."/>
            <person name="Thomas B.C."/>
            <person name="Morowitz M.J."/>
            <person name="Banfield J.F."/>
        </authorList>
    </citation>
    <scope>NUCLEOTIDE SEQUENCE [LARGE SCALE GENOMIC DNA]</scope>
    <source>
        <strain evidence="9">S2_005_002_R2_29</strain>
    </source>
</reference>
<dbReference type="Gene3D" id="3.40.50.300">
    <property type="entry name" value="P-loop containing nucleotide triphosphate hydrolases"/>
    <property type="match status" value="1"/>
</dbReference>
<evidence type="ECO:0000313" key="10">
    <source>
        <dbReference type="Proteomes" id="UP000249417"/>
    </source>
</evidence>
<proteinExistence type="predicted"/>
<keyword evidence="2" id="KW-0808">Transferase</keyword>
<dbReference type="InterPro" id="IPR011994">
    <property type="entry name" value="Cytidylate_kinase_dom"/>
</dbReference>
<evidence type="ECO:0000256" key="6">
    <source>
        <dbReference type="ARBA" id="ARBA00047615"/>
    </source>
</evidence>
<dbReference type="SUPFAM" id="SSF52540">
    <property type="entry name" value="P-loop containing nucleoside triphosphate hydrolases"/>
    <property type="match status" value="1"/>
</dbReference>
<evidence type="ECO:0000256" key="5">
    <source>
        <dbReference type="ARBA" id="ARBA00022840"/>
    </source>
</evidence>
<dbReference type="EC" id="2.7.4.25" evidence="1"/>
<keyword evidence="5" id="KW-0067">ATP-binding</keyword>
<keyword evidence="4 9" id="KW-0418">Kinase</keyword>
<evidence type="ECO:0000313" key="9">
    <source>
        <dbReference type="EMBL" id="PZQ48611.1"/>
    </source>
</evidence>
<dbReference type="InterPro" id="IPR027417">
    <property type="entry name" value="P-loop_NTPase"/>
</dbReference>
<comment type="catalytic activity">
    <reaction evidence="7">
        <text>CMP + ATP = CDP + ADP</text>
        <dbReference type="Rhea" id="RHEA:11600"/>
        <dbReference type="ChEBI" id="CHEBI:30616"/>
        <dbReference type="ChEBI" id="CHEBI:58069"/>
        <dbReference type="ChEBI" id="CHEBI:60377"/>
        <dbReference type="ChEBI" id="CHEBI:456216"/>
        <dbReference type="EC" id="2.7.4.25"/>
    </reaction>
</comment>
<dbReference type="Pfam" id="PF02224">
    <property type="entry name" value="Cytidylate_kin"/>
    <property type="match status" value="1"/>
</dbReference>
<evidence type="ECO:0000256" key="3">
    <source>
        <dbReference type="ARBA" id="ARBA00022741"/>
    </source>
</evidence>
<evidence type="ECO:0000256" key="4">
    <source>
        <dbReference type="ARBA" id="ARBA00022777"/>
    </source>
</evidence>
<dbReference type="GO" id="GO:0036431">
    <property type="term" value="F:dCMP kinase activity"/>
    <property type="evidence" value="ECO:0007669"/>
    <property type="project" value="InterPro"/>
</dbReference>
<comment type="caution">
    <text evidence="9">The sequence shown here is derived from an EMBL/GenBank/DDBJ whole genome shotgun (WGS) entry which is preliminary data.</text>
</comment>
<name>A0A2W5N532_9BACT</name>
<evidence type="ECO:0000256" key="7">
    <source>
        <dbReference type="ARBA" id="ARBA00048478"/>
    </source>
</evidence>
<comment type="catalytic activity">
    <reaction evidence="6">
        <text>dCMP + ATP = dCDP + ADP</text>
        <dbReference type="Rhea" id="RHEA:25094"/>
        <dbReference type="ChEBI" id="CHEBI:30616"/>
        <dbReference type="ChEBI" id="CHEBI:57566"/>
        <dbReference type="ChEBI" id="CHEBI:58593"/>
        <dbReference type="ChEBI" id="CHEBI:456216"/>
        <dbReference type="EC" id="2.7.4.25"/>
    </reaction>
</comment>
<evidence type="ECO:0000256" key="1">
    <source>
        <dbReference type="ARBA" id="ARBA00012906"/>
    </source>
</evidence>
<dbReference type="EMBL" id="QFQB01000004">
    <property type="protein sequence ID" value="PZQ48611.1"/>
    <property type="molecule type" value="Genomic_DNA"/>
</dbReference>
<dbReference type="AlphaFoldDB" id="A0A2W5N532"/>
<dbReference type="GO" id="GO:0006139">
    <property type="term" value="P:nucleobase-containing compound metabolic process"/>
    <property type="evidence" value="ECO:0007669"/>
    <property type="project" value="InterPro"/>
</dbReference>
<gene>
    <name evidence="9" type="ORF">DI551_01180</name>
</gene>
<organism evidence="9 10">
    <name type="scientific">Micavibrio aeruginosavorus</name>
    <dbReference type="NCBI Taxonomy" id="349221"/>
    <lineage>
        <taxon>Bacteria</taxon>
        <taxon>Pseudomonadati</taxon>
        <taxon>Bdellovibrionota</taxon>
        <taxon>Bdellovibrionia</taxon>
        <taxon>Bdellovibrionales</taxon>
        <taxon>Pseudobdellovibrionaceae</taxon>
        <taxon>Micavibrio</taxon>
    </lineage>
</organism>
<protein>
    <recommendedName>
        <fullName evidence="1">(d)CMP kinase</fullName>
        <ecNumber evidence="1">2.7.4.25</ecNumber>
    </recommendedName>
</protein>
<evidence type="ECO:0000256" key="2">
    <source>
        <dbReference type="ARBA" id="ARBA00022679"/>
    </source>
</evidence>
<feature type="domain" description="Cytidylate kinase" evidence="8">
    <location>
        <begin position="1"/>
        <end position="78"/>
    </location>
</feature>
<sequence length="80" mass="8990">KLFVTATTEVRAQRRFKELQGRGIQTDFAAVLADMKERDARDMDRAAAPLKPASDAFILDTSAMDAEEAFKKAMEIIRSR</sequence>
<feature type="non-terminal residue" evidence="9">
    <location>
        <position position="1"/>
    </location>
</feature>
<accession>A0A2W5N532</accession>
<evidence type="ECO:0000259" key="8">
    <source>
        <dbReference type="Pfam" id="PF02224"/>
    </source>
</evidence>
<dbReference type="GO" id="GO:0005524">
    <property type="term" value="F:ATP binding"/>
    <property type="evidence" value="ECO:0007669"/>
    <property type="project" value="UniProtKB-KW"/>
</dbReference>
<keyword evidence="3" id="KW-0547">Nucleotide-binding</keyword>